<accession>A0A1L3JCG8</accession>
<keyword evidence="3 4" id="KW-0342">GTP-binding</keyword>
<evidence type="ECO:0000256" key="1">
    <source>
        <dbReference type="ARBA" id="ARBA00022741"/>
    </source>
</evidence>
<organism evidence="7 8">
    <name type="scientific">Sphingorhabdus lutea</name>
    <dbReference type="NCBI Taxonomy" id="1913578"/>
    <lineage>
        <taxon>Bacteria</taxon>
        <taxon>Pseudomonadati</taxon>
        <taxon>Pseudomonadota</taxon>
        <taxon>Alphaproteobacteria</taxon>
        <taxon>Sphingomonadales</taxon>
        <taxon>Sphingomonadaceae</taxon>
        <taxon>Sphingorhabdus</taxon>
    </lineage>
</organism>
<keyword evidence="8" id="KW-1185">Reference proteome</keyword>
<dbReference type="STRING" id="1913578.LPB140_08520"/>
<feature type="binding site" evidence="4">
    <location>
        <begin position="21"/>
        <end position="28"/>
    </location>
    <ligand>
        <name>ATP</name>
        <dbReference type="ChEBI" id="CHEBI:30616"/>
    </ligand>
</feature>
<dbReference type="PANTHER" id="PTHR30448">
    <property type="entry name" value="RNASE ADAPTER PROTEIN RAPZ"/>
    <property type="match status" value="1"/>
</dbReference>
<dbReference type="InterPro" id="IPR027417">
    <property type="entry name" value="P-loop_NTPase"/>
</dbReference>
<feature type="binding site" evidence="4">
    <location>
        <begin position="74"/>
        <end position="77"/>
    </location>
    <ligand>
        <name>GTP</name>
        <dbReference type="ChEBI" id="CHEBI:37565"/>
    </ligand>
</feature>
<dbReference type="InterPro" id="IPR005337">
    <property type="entry name" value="RapZ-like"/>
</dbReference>
<protein>
    <submittedName>
        <fullName evidence="7">RNase adaptor protein RapZ</fullName>
    </submittedName>
</protein>
<dbReference type="PANTHER" id="PTHR30448:SF0">
    <property type="entry name" value="RNASE ADAPTER PROTEIN RAPZ"/>
    <property type="match status" value="1"/>
</dbReference>
<dbReference type="KEGG" id="sphl:LPB140_08520"/>
<evidence type="ECO:0000256" key="2">
    <source>
        <dbReference type="ARBA" id="ARBA00022840"/>
    </source>
</evidence>
<dbReference type="InterPro" id="IPR053930">
    <property type="entry name" value="RapZ-like_N"/>
</dbReference>
<dbReference type="Pfam" id="PF22740">
    <property type="entry name" value="PapZ_C"/>
    <property type="match status" value="1"/>
</dbReference>
<evidence type="ECO:0000256" key="3">
    <source>
        <dbReference type="ARBA" id="ARBA00023134"/>
    </source>
</evidence>
<dbReference type="HAMAP" id="MF_00636">
    <property type="entry name" value="RapZ_like"/>
    <property type="match status" value="1"/>
</dbReference>
<feature type="domain" description="RapZ C-terminal" evidence="6">
    <location>
        <begin position="180"/>
        <end position="298"/>
    </location>
</feature>
<evidence type="ECO:0000259" key="5">
    <source>
        <dbReference type="Pfam" id="PF03668"/>
    </source>
</evidence>
<dbReference type="GO" id="GO:0005525">
    <property type="term" value="F:GTP binding"/>
    <property type="evidence" value="ECO:0007669"/>
    <property type="project" value="UniProtKB-UniRule"/>
</dbReference>
<dbReference type="EMBL" id="CP018154">
    <property type="protein sequence ID" value="APG62826.1"/>
    <property type="molecule type" value="Genomic_DNA"/>
</dbReference>
<dbReference type="InterPro" id="IPR053931">
    <property type="entry name" value="RapZ_C"/>
</dbReference>
<dbReference type="Pfam" id="PF03668">
    <property type="entry name" value="RapZ-like_N"/>
    <property type="match status" value="1"/>
</dbReference>
<dbReference type="AlphaFoldDB" id="A0A1L3JCG8"/>
<reference evidence="7 8" key="1">
    <citation type="submission" date="2016-11" db="EMBL/GenBank/DDBJ databases">
        <title>Sphingorhabdus sp. LPB0140, isolated from marine environment.</title>
        <authorList>
            <person name="Kim E."/>
            <person name="Yi H."/>
        </authorList>
    </citation>
    <scope>NUCLEOTIDE SEQUENCE [LARGE SCALE GENOMIC DNA]</scope>
    <source>
        <strain evidence="7 8">LPB0140</strain>
    </source>
</reference>
<keyword evidence="1 4" id="KW-0547">Nucleotide-binding</keyword>
<evidence type="ECO:0000256" key="4">
    <source>
        <dbReference type="HAMAP-Rule" id="MF_00636"/>
    </source>
</evidence>
<dbReference type="CDD" id="cd02019">
    <property type="entry name" value="NK"/>
    <property type="match status" value="1"/>
</dbReference>
<dbReference type="GO" id="GO:0005524">
    <property type="term" value="F:ATP binding"/>
    <property type="evidence" value="ECO:0007669"/>
    <property type="project" value="UniProtKB-UniRule"/>
</dbReference>
<gene>
    <name evidence="7" type="ORF">LPB140_08520</name>
</gene>
<dbReference type="PIRSF" id="PIRSF005052">
    <property type="entry name" value="P-loopkin"/>
    <property type="match status" value="1"/>
</dbReference>
<dbReference type="SUPFAM" id="SSF52540">
    <property type="entry name" value="P-loop containing nucleoside triphosphate hydrolases"/>
    <property type="match status" value="1"/>
</dbReference>
<dbReference type="NCBIfam" id="NF003828">
    <property type="entry name" value="PRK05416.1"/>
    <property type="match status" value="1"/>
</dbReference>
<proteinExistence type="inferred from homology"/>
<keyword evidence="2 4" id="KW-0067">ATP-binding</keyword>
<feature type="domain" description="RapZ-like N-terminal" evidence="5">
    <location>
        <begin position="15"/>
        <end position="174"/>
    </location>
</feature>
<evidence type="ECO:0000259" key="6">
    <source>
        <dbReference type="Pfam" id="PF22740"/>
    </source>
</evidence>
<dbReference type="RefSeq" id="WP_072559475.1">
    <property type="nucleotide sequence ID" value="NZ_CP018154.1"/>
</dbReference>
<evidence type="ECO:0000313" key="7">
    <source>
        <dbReference type="EMBL" id="APG62826.1"/>
    </source>
</evidence>
<sequence length="315" mass="35689">MSQENNKKHPKKARKILLVTGLSGAGKSTTVKTLEDLGWEIVDNFPITLIHALLETPLPHDQVDLQKPLAIGFDSRTRGYNPSLLIEQVKALQENGAYDIMTLFLDCSGNEIERRYTETRRPHPLAKDRPTIDGIAQDRQLMEPLRRWAETLIDTSRLSTNDLQIEIRERFSLNQQMGLSLTITSFGFARGVPHNADLIFDMRFLQNPHWVDELRPLTGLDNKIAEYVSSDKNFDKIYNQMSQMLSDLLPLYAAQGKAHVNIAFGCTGGRHRSVFVAEKFAKLFEEKGYSPTIIHRNLASRSIDALEGNPGQVQY</sequence>
<dbReference type="OrthoDB" id="9784461at2"/>
<name>A0A1L3JCG8_9SPHN</name>
<evidence type="ECO:0000313" key="8">
    <source>
        <dbReference type="Proteomes" id="UP000242561"/>
    </source>
</evidence>
<dbReference type="Proteomes" id="UP000242561">
    <property type="component" value="Chromosome"/>
</dbReference>